<dbReference type="PANTHER" id="PTHR38340:SF1">
    <property type="entry name" value="S-LAYER PROTEIN"/>
    <property type="match status" value="1"/>
</dbReference>
<evidence type="ECO:0000256" key="1">
    <source>
        <dbReference type="ARBA" id="ARBA00004613"/>
    </source>
</evidence>
<dbReference type="GO" id="GO:0005509">
    <property type="term" value="F:calcium ion binding"/>
    <property type="evidence" value="ECO:0007669"/>
    <property type="project" value="InterPro"/>
</dbReference>
<sequence length="618" mass="63361">MATFEITAANATVVGTLGDDTLVYGDNSVKPLDGFSFDGRGGNDTVDFSTNNNYILVPAAETSGLTDVPETLEYDASTQTMTIDFRGTPAESTLVSVETLILDNGTLDFTGEIAGQYLAGDVTTGTYNGGPVEFDLDRDDTLGTTGTYDSEIYQTVAVEGEDDLYTLEVVGLSSGGSWVVSAVNGQAIDATGVVLLDEGSVNVSPAPDMQGQSGLEVTDAFAFYASKVFVDGIAYGETESVTFNVTFMDSGDAENTVTIPYTVLVEGGAGPDFTTGNDFRPNFDATEGVADALAGDDFVSGSAGDDMIFGNDGNDRIFAGADDLGGDNDGNGINDMFAGGDGDDVIGGGAGNDILIGDSVNSVNFVDVDSTDSDIVLGDVDTDDGNDIIYGGTGNDWIVTGNLDGNNPFENSNGDDVTDRGLLQTNFEAVVHGEGNDTVWAGEGDDNIFGDDGDDVLGGGDGNDYVNAGAGNDTVYASTGDDTVKGGDGDDIVFGGEGNDSIEGGAGTDTLYGGAGDDSLTGGAGADMLYAGGGNDALTGGTGVDTFYFNTAEGENTITDFNTEEDKIDVSEFDLTWADVQNSAYQVGDDSYIALSDDVTVILSGVGLDAFGEGDFIF</sequence>
<dbReference type="PANTHER" id="PTHR38340">
    <property type="entry name" value="S-LAYER PROTEIN"/>
    <property type="match status" value="1"/>
</dbReference>
<dbReference type="Proteomes" id="UP000295050">
    <property type="component" value="Unassembled WGS sequence"/>
</dbReference>
<organism evidence="3 4">
    <name type="scientific">Rhodovulum bhavnagarense</name>
    <dbReference type="NCBI Taxonomy" id="992286"/>
    <lineage>
        <taxon>Bacteria</taxon>
        <taxon>Pseudomonadati</taxon>
        <taxon>Pseudomonadota</taxon>
        <taxon>Alphaproteobacteria</taxon>
        <taxon>Rhodobacterales</taxon>
        <taxon>Paracoccaceae</taxon>
        <taxon>Rhodovulum</taxon>
    </lineage>
</organism>
<keyword evidence="4" id="KW-1185">Reference proteome</keyword>
<evidence type="ECO:0000313" key="3">
    <source>
        <dbReference type="EMBL" id="TCP58452.1"/>
    </source>
</evidence>
<dbReference type="SUPFAM" id="SSF51120">
    <property type="entry name" value="beta-Roll"/>
    <property type="match status" value="3"/>
</dbReference>
<dbReference type="InterPro" id="IPR050557">
    <property type="entry name" value="RTX_toxin/Mannuronan_C5-epim"/>
</dbReference>
<accession>A0A4R2R617</accession>
<dbReference type="Gene3D" id="2.150.10.10">
    <property type="entry name" value="Serralysin-like metalloprotease, C-terminal"/>
    <property type="match status" value="3"/>
</dbReference>
<name>A0A4R2R617_9RHOB</name>
<dbReference type="InterPro" id="IPR001343">
    <property type="entry name" value="Hemolysn_Ca-bd"/>
</dbReference>
<dbReference type="PROSITE" id="PS00330">
    <property type="entry name" value="HEMOLYSIN_CALCIUM"/>
    <property type="match status" value="2"/>
</dbReference>
<dbReference type="AlphaFoldDB" id="A0A4R2R617"/>
<comment type="subcellular location">
    <subcellularLocation>
        <location evidence="1">Secreted</location>
    </subcellularLocation>
</comment>
<dbReference type="InterPro" id="IPR011049">
    <property type="entry name" value="Serralysin-like_metalloprot_C"/>
</dbReference>
<reference evidence="3 4" key="1">
    <citation type="submission" date="2019-03" db="EMBL/GenBank/DDBJ databases">
        <title>Genomic Encyclopedia of Type Strains, Phase IV (KMG-IV): sequencing the most valuable type-strain genomes for metagenomic binning, comparative biology and taxonomic classification.</title>
        <authorList>
            <person name="Goeker M."/>
        </authorList>
    </citation>
    <scope>NUCLEOTIDE SEQUENCE [LARGE SCALE GENOMIC DNA]</scope>
    <source>
        <strain evidence="3 4">DSM 24766</strain>
    </source>
</reference>
<comment type="caution">
    <text evidence="3">The sequence shown here is derived from an EMBL/GenBank/DDBJ whole genome shotgun (WGS) entry which is preliminary data.</text>
</comment>
<gene>
    <name evidence="3" type="ORF">EV663_12615</name>
</gene>
<keyword evidence="2" id="KW-0964">Secreted</keyword>
<dbReference type="PRINTS" id="PR00313">
    <property type="entry name" value="CABNDNGRPT"/>
</dbReference>
<dbReference type="OrthoDB" id="7667352at2"/>
<dbReference type="Pfam" id="PF00353">
    <property type="entry name" value="HemolysinCabind"/>
    <property type="match status" value="5"/>
</dbReference>
<protein>
    <submittedName>
        <fullName evidence="3">Hemolysin type calcium-binding protein</fullName>
    </submittedName>
</protein>
<dbReference type="InterPro" id="IPR018511">
    <property type="entry name" value="Hemolysin-typ_Ca-bd_CS"/>
</dbReference>
<proteinExistence type="predicted"/>
<evidence type="ECO:0000313" key="4">
    <source>
        <dbReference type="Proteomes" id="UP000295050"/>
    </source>
</evidence>
<dbReference type="GO" id="GO:0005576">
    <property type="term" value="C:extracellular region"/>
    <property type="evidence" value="ECO:0007669"/>
    <property type="project" value="UniProtKB-SubCell"/>
</dbReference>
<dbReference type="RefSeq" id="WP_132953246.1">
    <property type="nucleotide sequence ID" value="NZ_SLXU01000026.1"/>
</dbReference>
<evidence type="ECO:0000256" key="2">
    <source>
        <dbReference type="ARBA" id="ARBA00022525"/>
    </source>
</evidence>
<dbReference type="EMBL" id="SLXU01000026">
    <property type="protein sequence ID" value="TCP58452.1"/>
    <property type="molecule type" value="Genomic_DNA"/>
</dbReference>